<evidence type="ECO:0000313" key="3">
    <source>
        <dbReference type="Proteomes" id="UP000052982"/>
    </source>
</evidence>
<comment type="caution">
    <text evidence="2">The sequence shown here is derived from an EMBL/GenBank/DDBJ whole genome shotgun (WGS) entry which is preliminary data.</text>
</comment>
<accession>A0A101SS17</accession>
<dbReference type="STRING" id="1943.AQJ64_30015"/>
<proteinExistence type="predicted"/>
<organism evidence="2 3">
    <name type="scientific">Streptomyces griseoruber</name>
    <dbReference type="NCBI Taxonomy" id="1943"/>
    <lineage>
        <taxon>Bacteria</taxon>
        <taxon>Bacillati</taxon>
        <taxon>Actinomycetota</taxon>
        <taxon>Actinomycetes</taxon>
        <taxon>Kitasatosporales</taxon>
        <taxon>Streptomycetaceae</taxon>
        <taxon>Streptomyces</taxon>
    </lineage>
</organism>
<evidence type="ECO:0000256" key="1">
    <source>
        <dbReference type="SAM" id="MobiDB-lite"/>
    </source>
</evidence>
<dbReference type="Proteomes" id="UP000052982">
    <property type="component" value="Unassembled WGS sequence"/>
</dbReference>
<keyword evidence="3" id="KW-1185">Reference proteome</keyword>
<evidence type="ECO:0008006" key="4">
    <source>
        <dbReference type="Google" id="ProtNLM"/>
    </source>
</evidence>
<dbReference type="OrthoDB" id="9800461at2"/>
<name>A0A101SS17_9ACTN</name>
<dbReference type="EMBL" id="LMWW01000051">
    <property type="protein sequence ID" value="KUN78977.1"/>
    <property type="molecule type" value="Genomic_DNA"/>
</dbReference>
<sequence>MSDTPASGGGHSGTPLAKKLGVRPGQGHRLRLLHAEPGWVVPGLPGDIDLAPGGPRGADITVAFYRSYADLAAEGETLVRDLADHAMLWIAWPRKAAGHVSDLTENGLRDLFLPLGLVDVKVAALGEDWSGLKFVRRRENRRKGDAK</sequence>
<reference evidence="2 3" key="1">
    <citation type="submission" date="2015-10" db="EMBL/GenBank/DDBJ databases">
        <title>Draft genome sequence of Streptomyces griseoruber DSM 40281, type strain for the species Streptomyces griseoruber.</title>
        <authorList>
            <person name="Ruckert C."/>
            <person name="Winkler A."/>
            <person name="Kalinowski J."/>
            <person name="Kampfer P."/>
            <person name="Glaeser S."/>
        </authorList>
    </citation>
    <scope>NUCLEOTIDE SEQUENCE [LARGE SCALE GENOMIC DNA]</scope>
    <source>
        <strain evidence="2 3">DSM 40281</strain>
    </source>
</reference>
<gene>
    <name evidence="2" type="ORF">AQJ64_30015</name>
</gene>
<feature type="region of interest" description="Disordered" evidence="1">
    <location>
        <begin position="1"/>
        <end position="22"/>
    </location>
</feature>
<dbReference type="AlphaFoldDB" id="A0A101SS17"/>
<evidence type="ECO:0000313" key="2">
    <source>
        <dbReference type="EMBL" id="KUN78977.1"/>
    </source>
</evidence>
<protein>
    <recommendedName>
        <fullName evidence="4">DUF3052 domain-containing protein</fullName>
    </recommendedName>
</protein>